<evidence type="ECO:0000313" key="3">
    <source>
        <dbReference type="EMBL" id="PHH71959.1"/>
    </source>
</evidence>
<dbReference type="EMBL" id="NJEU01000626">
    <property type="protein sequence ID" value="PHH71959.1"/>
    <property type="molecule type" value="Genomic_DNA"/>
</dbReference>
<feature type="region of interest" description="Disordered" evidence="1">
    <location>
        <begin position="332"/>
        <end position="400"/>
    </location>
</feature>
<feature type="region of interest" description="Disordered" evidence="1">
    <location>
        <begin position="176"/>
        <end position="198"/>
    </location>
</feature>
<dbReference type="AlphaFoldDB" id="A0A2C5XGV8"/>
<organism evidence="3 4">
    <name type="scientific">Ophiocordyceps australis</name>
    <dbReference type="NCBI Taxonomy" id="1399860"/>
    <lineage>
        <taxon>Eukaryota</taxon>
        <taxon>Fungi</taxon>
        <taxon>Dikarya</taxon>
        <taxon>Ascomycota</taxon>
        <taxon>Pezizomycotina</taxon>
        <taxon>Sordariomycetes</taxon>
        <taxon>Hypocreomycetidae</taxon>
        <taxon>Hypocreales</taxon>
        <taxon>Ophiocordycipitaceae</taxon>
        <taxon>Ophiocordyceps</taxon>
    </lineage>
</organism>
<sequence>MLRIGVTLLSLVAVSIAAAIPVEGNGQLMEDFSNPARTNSKRQETFRDGTKFTHVIFDKVGSKPQEAKTFEKKKLSQSDSGAKQINFKLVPEMMKKLLGQEQETPDQETQRVYESMGGLAKTKVKRQELAGGNNHTVKNSIHGRDVSSNADAQGNSGVKKEEYSSFRKAVYEGMGKENDSMNKGKARNPRKLARDLTRQRADSEAVVLDDLVKREKHEEVDDWLAASDEAAKYHREITSIKKEFLEETGQRAEETAVLNDPVKRQWHDKTNEWLEEQARPEKILKRETPGNQASGLEDLKEEANEFWDARGAWLIPNKGTYKLPKPPGFWRRSQVVERTKQEAKSAKILKRETPGNQASGHQNSEEGTDDFWNARGASLIPDESTPGNQASGHQNSEEGADDFWAGRLSVRAREVTSKLPNLPGLWRRSQVVERATEDAEPAKIAETKDKPIQTDEHMEAPLEEPRIKDRPIQTNERMEEPLDESEIQIVVNPGMPSWVTDAEAKARRINKYHRPDLFMEEELARFLAARIEKKKRKARLGAQRGRFLDGEDAAKVQANPGVERRSLSPEGENAAEEEIPRYRFPDGPEGGMQRVMDNLEQIASDDEVLGRH</sequence>
<evidence type="ECO:0000313" key="4">
    <source>
        <dbReference type="Proteomes" id="UP000224854"/>
    </source>
</evidence>
<comment type="caution">
    <text evidence="3">The sequence shown here is derived from an EMBL/GenBank/DDBJ whole genome shotgun (WGS) entry which is preliminary data.</text>
</comment>
<feature type="compositionally biased region" description="Polar residues" evidence="1">
    <location>
        <begin position="146"/>
        <end position="156"/>
    </location>
</feature>
<feature type="compositionally biased region" description="Basic and acidic residues" evidence="1">
    <location>
        <begin position="334"/>
        <end position="353"/>
    </location>
</feature>
<evidence type="ECO:0000256" key="2">
    <source>
        <dbReference type="SAM" id="SignalP"/>
    </source>
</evidence>
<dbReference type="Proteomes" id="UP000224854">
    <property type="component" value="Unassembled WGS sequence"/>
</dbReference>
<feature type="chain" id="PRO_5012586877" evidence="2">
    <location>
        <begin position="20"/>
        <end position="612"/>
    </location>
</feature>
<feature type="region of interest" description="Disordered" evidence="1">
    <location>
        <begin position="129"/>
        <end position="162"/>
    </location>
</feature>
<reference evidence="3 4" key="1">
    <citation type="submission" date="2017-06" db="EMBL/GenBank/DDBJ databases">
        <title>Ant-infecting Ophiocordyceps genomes reveal a high diversity of potential behavioral manipulation genes and a possible major role for enterotoxins.</title>
        <authorList>
            <person name="De Bekker C."/>
            <person name="Evans H.C."/>
            <person name="Brachmann A."/>
            <person name="Hughes D.P."/>
        </authorList>
    </citation>
    <scope>NUCLEOTIDE SEQUENCE [LARGE SCALE GENOMIC DNA]</scope>
    <source>
        <strain evidence="3 4">1348a</strain>
    </source>
</reference>
<feature type="region of interest" description="Disordered" evidence="1">
    <location>
        <begin position="551"/>
        <end position="593"/>
    </location>
</feature>
<protein>
    <submittedName>
        <fullName evidence="3">Uncharacterized protein</fullName>
    </submittedName>
</protein>
<gene>
    <name evidence="3" type="ORF">CDD82_6237</name>
</gene>
<keyword evidence="4" id="KW-1185">Reference proteome</keyword>
<feature type="signal peptide" evidence="2">
    <location>
        <begin position="1"/>
        <end position="19"/>
    </location>
</feature>
<feature type="compositionally biased region" description="Polar residues" evidence="1">
    <location>
        <begin position="385"/>
        <end position="394"/>
    </location>
</feature>
<feature type="region of interest" description="Disordered" evidence="1">
    <location>
        <begin position="433"/>
        <end position="463"/>
    </location>
</feature>
<keyword evidence="2" id="KW-0732">Signal</keyword>
<name>A0A2C5XGV8_9HYPO</name>
<proteinExistence type="predicted"/>
<accession>A0A2C5XGV8</accession>
<evidence type="ECO:0000256" key="1">
    <source>
        <dbReference type="SAM" id="MobiDB-lite"/>
    </source>
</evidence>